<dbReference type="Proteomes" id="UP000824120">
    <property type="component" value="Chromosome 5"/>
</dbReference>
<proteinExistence type="predicted"/>
<organism evidence="1 2">
    <name type="scientific">Solanum commersonii</name>
    <name type="common">Commerson's wild potato</name>
    <name type="synonym">Commerson's nightshade</name>
    <dbReference type="NCBI Taxonomy" id="4109"/>
    <lineage>
        <taxon>Eukaryota</taxon>
        <taxon>Viridiplantae</taxon>
        <taxon>Streptophyta</taxon>
        <taxon>Embryophyta</taxon>
        <taxon>Tracheophyta</taxon>
        <taxon>Spermatophyta</taxon>
        <taxon>Magnoliopsida</taxon>
        <taxon>eudicotyledons</taxon>
        <taxon>Gunneridae</taxon>
        <taxon>Pentapetalae</taxon>
        <taxon>asterids</taxon>
        <taxon>lamiids</taxon>
        <taxon>Solanales</taxon>
        <taxon>Solanaceae</taxon>
        <taxon>Solanoideae</taxon>
        <taxon>Solaneae</taxon>
        <taxon>Solanum</taxon>
    </lineage>
</organism>
<dbReference type="AlphaFoldDB" id="A0A9J5YYS9"/>
<gene>
    <name evidence="1" type="ORF">H5410_027277</name>
</gene>
<comment type="caution">
    <text evidence="1">The sequence shown here is derived from an EMBL/GenBank/DDBJ whole genome shotgun (WGS) entry which is preliminary data.</text>
</comment>
<name>A0A9J5YYS9_SOLCO</name>
<evidence type="ECO:0000313" key="2">
    <source>
        <dbReference type="Proteomes" id="UP000824120"/>
    </source>
</evidence>
<protein>
    <submittedName>
        <fullName evidence="1">Uncharacterized protein</fullName>
    </submittedName>
</protein>
<sequence length="67" mass="7502">MPTIIFKGEAITFEVSTKCIELEKSQIGMISWLVTTLEKVSRFGDADASVRVAMEKTMLTRFPFALS</sequence>
<accession>A0A9J5YYS9</accession>
<dbReference type="EMBL" id="JACXVP010000005">
    <property type="protein sequence ID" value="KAG5605785.1"/>
    <property type="molecule type" value="Genomic_DNA"/>
</dbReference>
<keyword evidence="2" id="KW-1185">Reference proteome</keyword>
<reference evidence="1 2" key="1">
    <citation type="submission" date="2020-09" db="EMBL/GenBank/DDBJ databases">
        <title>De no assembly of potato wild relative species, Solanum commersonii.</title>
        <authorList>
            <person name="Cho K."/>
        </authorList>
    </citation>
    <scope>NUCLEOTIDE SEQUENCE [LARGE SCALE GENOMIC DNA]</scope>
    <source>
        <strain evidence="1">LZ3.2</strain>
        <tissue evidence="1">Leaf</tissue>
    </source>
</reference>
<evidence type="ECO:0000313" key="1">
    <source>
        <dbReference type="EMBL" id="KAG5605785.1"/>
    </source>
</evidence>